<evidence type="ECO:0000313" key="2">
    <source>
        <dbReference type="Proteomes" id="UP001196413"/>
    </source>
</evidence>
<evidence type="ECO:0000313" key="1">
    <source>
        <dbReference type="EMBL" id="KAJ1346430.1"/>
    </source>
</evidence>
<name>A0AAD5LVU9_PARTN</name>
<keyword evidence="2" id="KW-1185">Reference proteome</keyword>
<proteinExistence type="predicted"/>
<organism evidence="1 2">
    <name type="scientific">Parelaphostrongylus tenuis</name>
    <name type="common">Meningeal worm</name>
    <dbReference type="NCBI Taxonomy" id="148309"/>
    <lineage>
        <taxon>Eukaryota</taxon>
        <taxon>Metazoa</taxon>
        <taxon>Ecdysozoa</taxon>
        <taxon>Nematoda</taxon>
        <taxon>Chromadorea</taxon>
        <taxon>Rhabditida</taxon>
        <taxon>Rhabditina</taxon>
        <taxon>Rhabditomorpha</taxon>
        <taxon>Strongyloidea</taxon>
        <taxon>Metastrongylidae</taxon>
        <taxon>Parelaphostrongylus</taxon>
    </lineage>
</organism>
<protein>
    <submittedName>
        <fullName evidence="1">Uncharacterized protein</fullName>
    </submittedName>
</protein>
<comment type="caution">
    <text evidence="1">The sequence shown here is derived from an EMBL/GenBank/DDBJ whole genome shotgun (WGS) entry which is preliminary data.</text>
</comment>
<gene>
    <name evidence="1" type="ORF">KIN20_001208</name>
</gene>
<reference evidence="1" key="1">
    <citation type="submission" date="2021-06" db="EMBL/GenBank/DDBJ databases">
        <title>Parelaphostrongylus tenuis whole genome reference sequence.</title>
        <authorList>
            <person name="Garwood T.J."/>
            <person name="Larsen P.A."/>
            <person name="Fountain-Jones N.M."/>
            <person name="Garbe J.R."/>
            <person name="Macchietto M.G."/>
            <person name="Kania S.A."/>
            <person name="Gerhold R.W."/>
            <person name="Richards J.E."/>
            <person name="Wolf T.M."/>
        </authorList>
    </citation>
    <scope>NUCLEOTIDE SEQUENCE</scope>
    <source>
        <strain evidence="1">MNPRO001-30</strain>
        <tissue evidence="1">Meninges</tissue>
    </source>
</reference>
<dbReference type="Proteomes" id="UP001196413">
    <property type="component" value="Unassembled WGS sequence"/>
</dbReference>
<accession>A0AAD5LVU9</accession>
<dbReference type="EMBL" id="JAHQIW010000171">
    <property type="protein sequence ID" value="KAJ1346430.1"/>
    <property type="molecule type" value="Genomic_DNA"/>
</dbReference>
<dbReference type="AlphaFoldDB" id="A0AAD5LVU9"/>
<sequence>MEFSSKQCFSEDRPNCIAKKATTRAKDCGGLDRTILKKTKRIGTLVDYIFQKLRETGLINEKDRSIGSTLMLVIPTTIINS</sequence>